<accession>A0A2N0ZET1</accession>
<feature type="transmembrane region" description="Helical" evidence="6">
    <location>
        <begin position="80"/>
        <end position="96"/>
    </location>
</feature>
<dbReference type="Gene3D" id="1.20.1260.100">
    <property type="entry name" value="TspO/MBR protein"/>
    <property type="match status" value="1"/>
</dbReference>
<keyword evidence="4 6" id="KW-1133">Transmembrane helix</keyword>
<feature type="transmembrane region" description="Helical" evidence="6">
    <location>
        <begin position="192"/>
        <end position="210"/>
    </location>
</feature>
<gene>
    <name evidence="7" type="ORF">CWS20_15575</name>
</gene>
<keyword evidence="5 6" id="KW-0472">Membrane</keyword>
<comment type="caution">
    <text evidence="7">The sequence shown here is derived from an EMBL/GenBank/DDBJ whole genome shotgun (WGS) entry which is preliminary data.</text>
</comment>
<dbReference type="EMBL" id="PISD01000033">
    <property type="protein sequence ID" value="PKG28025.1"/>
    <property type="molecule type" value="Genomic_DNA"/>
</dbReference>
<dbReference type="PANTHER" id="PTHR33802">
    <property type="entry name" value="SI:CH211-161H7.5-RELATED"/>
    <property type="match status" value="1"/>
</dbReference>
<feature type="transmembrane region" description="Helical" evidence="6">
    <location>
        <begin position="130"/>
        <end position="149"/>
    </location>
</feature>
<dbReference type="Proteomes" id="UP000233343">
    <property type="component" value="Unassembled WGS sequence"/>
</dbReference>
<dbReference type="InterPro" id="IPR038330">
    <property type="entry name" value="TspO/MBR-related_sf"/>
</dbReference>
<reference evidence="7 8" key="1">
    <citation type="journal article" date="2010" name="Int. J. Syst. Evol. Microbiol.">
        <title>Bacillus horneckiae sp. nov., isolated from a spacecraft-assembly clean room.</title>
        <authorList>
            <person name="Vaishampayan P."/>
            <person name="Probst A."/>
            <person name="Krishnamurthi S."/>
            <person name="Ghosh S."/>
            <person name="Osman S."/>
            <person name="McDowall A."/>
            <person name="Ruckmani A."/>
            <person name="Mayilraj S."/>
            <person name="Venkateswaran K."/>
        </authorList>
    </citation>
    <scope>NUCLEOTIDE SEQUENCE [LARGE SCALE GENOMIC DNA]</scope>
    <source>
        <strain evidence="8">1PO1SC</strain>
    </source>
</reference>
<evidence type="ECO:0000256" key="4">
    <source>
        <dbReference type="ARBA" id="ARBA00022989"/>
    </source>
</evidence>
<evidence type="ECO:0000313" key="8">
    <source>
        <dbReference type="Proteomes" id="UP000233343"/>
    </source>
</evidence>
<feature type="transmembrane region" description="Helical" evidence="6">
    <location>
        <begin position="45"/>
        <end position="68"/>
    </location>
</feature>
<evidence type="ECO:0000256" key="2">
    <source>
        <dbReference type="ARBA" id="ARBA00007524"/>
    </source>
</evidence>
<feature type="transmembrane region" description="Helical" evidence="6">
    <location>
        <begin position="169"/>
        <end position="187"/>
    </location>
</feature>
<evidence type="ECO:0000256" key="5">
    <source>
        <dbReference type="ARBA" id="ARBA00023136"/>
    </source>
</evidence>
<comment type="similarity">
    <text evidence="2">Belongs to the TspO/BZRP family.</text>
</comment>
<evidence type="ECO:0008006" key="9">
    <source>
        <dbReference type="Google" id="ProtNLM"/>
    </source>
</evidence>
<dbReference type="Pfam" id="PF03073">
    <property type="entry name" value="TspO_MBR"/>
    <property type="match status" value="1"/>
</dbReference>
<keyword evidence="3 6" id="KW-0812">Transmembrane</keyword>
<proteinExistence type="inferred from homology"/>
<comment type="subcellular location">
    <subcellularLocation>
        <location evidence="1">Membrane</location>
        <topology evidence="1">Multi-pass membrane protein</topology>
    </subcellularLocation>
</comment>
<evidence type="ECO:0000256" key="6">
    <source>
        <dbReference type="SAM" id="Phobius"/>
    </source>
</evidence>
<sequence>MLIYLLNLIAYLFMITMNFLANYLPLNGKTTGEISNQLQVIFTPAGYVFAIWGLIYLLTGVWVISQFVIGRKTSIYKKSFPWFLISCILNGLWIYLWHYEQFILSILVIAFLLISLLITYRLIKQQSSSYLYLLPFSVYTGWVSVATIANISYTLEYYNWQAFGLSDQTWGILLLLIATVIAIIFTIREKDYIYPLVFIWAFIGIGVNNYDQYPMIVTVSISLSIVIFLNTMIQLISYVRNGARRINWLK</sequence>
<keyword evidence="8" id="KW-1185">Reference proteome</keyword>
<dbReference type="GO" id="GO:0016020">
    <property type="term" value="C:membrane"/>
    <property type="evidence" value="ECO:0007669"/>
    <property type="project" value="UniProtKB-SubCell"/>
</dbReference>
<dbReference type="PANTHER" id="PTHR33802:SF1">
    <property type="entry name" value="XK-RELATED PROTEIN"/>
    <property type="match status" value="1"/>
</dbReference>
<evidence type="ECO:0000256" key="3">
    <source>
        <dbReference type="ARBA" id="ARBA00022692"/>
    </source>
</evidence>
<dbReference type="RefSeq" id="WP_101226345.1">
    <property type="nucleotide sequence ID" value="NZ_JAFDQP010000015.1"/>
</dbReference>
<evidence type="ECO:0000256" key="1">
    <source>
        <dbReference type="ARBA" id="ARBA00004141"/>
    </source>
</evidence>
<feature type="transmembrane region" description="Helical" evidence="6">
    <location>
        <begin position="5"/>
        <end position="25"/>
    </location>
</feature>
<dbReference type="AlphaFoldDB" id="A0A2N0ZET1"/>
<feature type="transmembrane region" description="Helical" evidence="6">
    <location>
        <begin position="102"/>
        <end position="123"/>
    </location>
</feature>
<name>A0A2N0ZET1_9BACI</name>
<feature type="transmembrane region" description="Helical" evidence="6">
    <location>
        <begin position="216"/>
        <end position="239"/>
    </location>
</feature>
<dbReference type="InterPro" id="IPR004307">
    <property type="entry name" value="TspO_MBR"/>
</dbReference>
<evidence type="ECO:0000313" key="7">
    <source>
        <dbReference type="EMBL" id="PKG28025.1"/>
    </source>
</evidence>
<protein>
    <recommendedName>
        <fullName evidence="9">Tryptophan-rich sensory protein</fullName>
    </recommendedName>
</protein>
<organism evidence="7 8">
    <name type="scientific">Cytobacillus horneckiae</name>
    <dbReference type="NCBI Taxonomy" id="549687"/>
    <lineage>
        <taxon>Bacteria</taxon>
        <taxon>Bacillati</taxon>
        <taxon>Bacillota</taxon>
        <taxon>Bacilli</taxon>
        <taxon>Bacillales</taxon>
        <taxon>Bacillaceae</taxon>
        <taxon>Cytobacillus</taxon>
    </lineage>
</organism>